<accession>A0A091CQS8</accession>
<dbReference type="AlphaFoldDB" id="A0A091CQS8"/>
<dbReference type="EMBL" id="KN124374">
    <property type="protein sequence ID" value="KFO21534.1"/>
    <property type="molecule type" value="Genomic_DNA"/>
</dbReference>
<proteinExistence type="predicted"/>
<gene>
    <name evidence="2" type="ORF">H920_17071</name>
</gene>
<dbReference type="Proteomes" id="UP000028990">
    <property type="component" value="Unassembled WGS sequence"/>
</dbReference>
<keyword evidence="3" id="KW-1185">Reference proteome</keyword>
<evidence type="ECO:0000256" key="1">
    <source>
        <dbReference type="SAM" id="MobiDB-lite"/>
    </source>
</evidence>
<evidence type="ECO:0000313" key="2">
    <source>
        <dbReference type="EMBL" id="KFO21534.1"/>
    </source>
</evidence>
<sequence>MTQPQSKKLHLDDYYYQKYYEKLKKADEELCGQRNRVQSPKRQAIDAVPHGTQEQDQAAASGQKLQVSCKIERMFLQLLEIEEDQKDGLPQPCHSGQRNKPA</sequence>
<reference evidence="2 3" key="1">
    <citation type="submission" date="2013-11" db="EMBL/GenBank/DDBJ databases">
        <title>The Damaraland mole rat (Fukomys damarensis) genome and evolution of African mole rats.</title>
        <authorList>
            <person name="Gladyshev V.N."/>
            <person name="Fang X."/>
        </authorList>
    </citation>
    <scope>NUCLEOTIDE SEQUENCE [LARGE SCALE GENOMIC DNA]</scope>
    <source>
        <tissue evidence="2">Liver</tissue>
    </source>
</reference>
<protein>
    <submittedName>
        <fullName evidence="2">Protein PAT1 like protein 2</fullName>
    </submittedName>
</protein>
<feature type="region of interest" description="Disordered" evidence="1">
    <location>
        <begin position="32"/>
        <end position="64"/>
    </location>
</feature>
<organism evidence="2 3">
    <name type="scientific">Fukomys damarensis</name>
    <name type="common">Damaraland mole rat</name>
    <name type="synonym">Cryptomys damarensis</name>
    <dbReference type="NCBI Taxonomy" id="885580"/>
    <lineage>
        <taxon>Eukaryota</taxon>
        <taxon>Metazoa</taxon>
        <taxon>Chordata</taxon>
        <taxon>Craniata</taxon>
        <taxon>Vertebrata</taxon>
        <taxon>Euteleostomi</taxon>
        <taxon>Mammalia</taxon>
        <taxon>Eutheria</taxon>
        <taxon>Euarchontoglires</taxon>
        <taxon>Glires</taxon>
        <taxon>Rodentia</taxon>
        <taxon>Hystricomorpha</taxon>
        <taxon>Bathyergidae</taxon>
        <taxon>Fukomys</taxon>
    </lineage>
</organism>
<evidence type="ECO:0000313" key="3">
    <source>
        <dbReference type="Proteomes" id="UP000028990"/>
    </source>
</evidence>
<feature type="compositionally biased region" description="Polar residues" evidence="1">
    <location>
        <begin position="52"/>
        <end position="64"/>
    </location>
</feature>
<name>A0A091CQS8_FUKDA</name>